<accession>A0A420WCK6</accession>
<dbReference type="Pfam" id="PF07264">
    <property type="entry name" value="EI24"/>
    <property type="match status" value="1"/>
</dbReference>
<reference evidence="6 7" key="1">
    <citation type="submission" date="2018-10" db="EMBL/GenBank/DDBJ databases">
        <title>Comparative analysis of microorganisms from saline springs in Andes Mountain Range, Colombia.</title>
        <authorList>
            <person name="Rubin E."/>
        </authorList>
    </citation>
    <scope>NUCLEOTIDE SEQUENCE [LARGE SCALE GENOMIC DNA]</scope>
    <source>
        <strain evidence="6 7">USBA 36</strain>
    </source>
</reference>
<evidence type="ECO:0000256" key="1">
    <source>
        <dbReference type="ARBA" id="ARBA00004141"/>
    </source>
</evidence>
<evidence type="ECO:0000256" key="5">
    <source>
        <dbReference type="SAM" id="Phobius"/>
    </source>
</evidence>
<dbReference type="OrthoDB" id="5421146at2"/>
<evidence type="ECO:0000313" key="7">
    <source>
        <dbReference type="Proteomes" id="UP000277424"/>
    </source>
</evidence>
<dbReference type="InterPro" id="IPR059112">
    <property type="entry name" value="CysZ/EI24"/>
</dbReference>
<comment type="caution">
    <text evidence="6">The sequence shown here is derived from an EMBL/GenBank/DDBJ whole genome shotgun (WGS) entry which is preliminary data.</text>
</comment>
<protein>
    <submittedName>
        <fullName evidence="6">Uncharacterized protein involved in cysteine biosynthesis</fullName>
    </submittedName>
</protein>
<organism evidence="6 7">
    <name type="scientific">Oceanibaculum indicum</name>
    <dbReference type="NCBI Taxonomy" id="526216"/>
    <lineage>
        <taxon>Bacteria</taxon>
        <taxon>Pseudomonadati</taxon>
        <taxon>Pseudomonadota</taxon>
        <taxon>Alphaproteobacteria</taxon>
        <taxon>Rhodospirillales</taxon>
        <taxon>Oceanibaculaceae</taxon>
        <taxon>Oceanibaculum</taxon>
    </lineage>
</organism>
<feature type="transmembrane region" description="Helical" evidence="5">
    <location>
        <begin position="193"/>
        <end position="222"/>
    </location>
</feature>
<evidence type="ECO:0000313" key="6">
    <source>
        <dbReference type="EMBL" id="RKQ68670.1"/>
    </source>
</evidence>
<proteinExistence type="predicted"/>
<dbReference type="EMBL" id="RBIG01000003">
    <property type="protein sequence ID" value="RKQ68670.1"/>
    <property type="molecule type" value="Genomic_DNA"/>
</dbReference>
<evidence type="ECO:0000256" key="3">
    <source>
        <dbReference type="ARBA" id="ARBA00022989"/>
    </source>
</evidence>
<feature type="transmembrane region" description="Helical" evidence="5">
    <location>
        <begin position="20"/>
        <end position="43"/>
    </location>
</feature>
<comment type="subcellular location">
    <subcellularLocation>
        <location evidence="1">Membrane</location>
        <topology evidence="1">Multi-pass membrane protein</topology>
    </subcellularLocation>
</comment>
<keyword evidence="4 5" id="KW-0472">Membrane</keyword>
<feature type="transmembrane region" description="Helical" evidence="5">
    <location>
        <begin position="71"/>
        <end position="97"/>
    </location>
</feature>
<keyword evidence="3 5" id="KW-1133">Transmembrane helix</keyword>
<dbReference type="AlphaFoldDB" id="A0A420WCK6"/>
<evidence type="ECO:0000256" key="2">
    <source>
        <dbReference type="ARBA" id="ARBA00022692"/>
    </source>
</evidence>
<dbReference type="Proteomes" id="UP000277424">
    <property type="component" value="Unassembled WGS sequence"/>
</dbReference>
<keyword evidence="2 5" id="KW-0812">Transmembrane</keyword>
<evidence type="ECO:0000256" key="4">
    <source>
        <dbReference type="ARBA" id="ARBA00023136"/>
    </source>
</evidence>
<sequence length="235" mass="25457">MIDALVKALRQFSDPRLRGVVWLGIGAAALVFALLFWGIGWLLSGVSLTDLGLSPETASPFEYPFRLLVDVLGGLAVLGLTWLLFPVVATAVTGIFLERVAVAVEGRHYPGLPAAREQGIGEAVGMAARFLALSLLLNLLALPVYLLFPAVNFLLFYLLNGYLIGREYFEMAALRRLDPAEAAALRKRYGGRIVTFGALFAFLMTIPLVNLAAPVFATAAMIHLFEGLRRQANPA</sequence>
<feature type="transmembrane region" description="Helical" evidence="5">
    <location>
        <begin position="135"/>
        <end position="159"/>
    </location>
</feature>
<gene>
    <name evidence="6" type="ORF">BCL74_3152</name>
</gene>
<name>A0A420WCK6_9PROT</name>